<keyword evidence="4" id="KW-0653">Protein transport</keyword>
<evidence type="ECO:0000256" key="1">
    <source>
        <dbReference type="ARBA" id="ARBA00004308"/>
    </source>
</evidence>
<feature type="region of interest" description="Disordered" evidence="6">
    <location>
        <begin position="762"/>
        <end position="916"/>
    </location>
</feature>
<dbReference type="Proteomes" id="UP000243876">
    <property type="component" value="Unassembled WGS sequence"/>
</dbReference>
<proteinExistence type="inferred from homology"/>
<dbReference type="AlphaFoldDB" id="A0A0D6ER79"/>
<comment type="similarity">
    <text evidence="2">Belongs to the adaptor complexes large subunit family.</text>
</comment>
<dbReference type="InterPro" id="IPR026739">
    <property type="entry name" value="AP_beta"/>
</dbReference>
<accession>A0A0D6ER79</accession>
<reference evidence="9" key="1">
    <citation type="submission" date="2015-02" db="EMBL/GenBank/DDBJ databases">
        <authorList>
            <person name="Gon?alves P."/>
        </authorList>
    </citation>
    <scope>NUCLEOTIDE SEQUENCE [LARGE SCALE GENOMIC DNA]</scope>
</reference>
<protein>
    <submittedName>
        <fullName evidence="8">SPOSA6832_04133-mRNA-1:cds</fullName>
    </submittedName>
</protein>
<feature type="non-terminal residue" evidence="8">
    <location>
        <position position="1"/>
    </location>
</feature>
<evidence type="ECO:0000256" key="2">
    <source>
        <dbReference type="ARBA" id="ARBA00006613"/>
    </source>
</evidence>
<dbReference type="GO" id="GO:0016192">
    <property type="term" value="P:vesicle-mediated transport"/>
    <property type="evidence" value="ECO:0007669"/>
    <property type="project" value="InterPro"/>
</dbReference>
<feature type="domain" description="Clathrin/coatomer adaptor adaptin-like N-terminal" evidence="7">
    <location>
        <begin position="106"/>
        <end position="656"/>
    </location>
</feature>
<gene>
    <name evidence="8" type="primary">SPOSA6832_04133</name>
</gene>
<feature type="compositionally biased region" description="Acidic residues" evidence="6">
    <location>
        <begin position="838"/>
        <end position="910"/>
    </location>
</feature>
<dbReference type="InterPro" id="IPR011989">
    <property type="entry name" value="ARM-like"/>
</dbReference>
<dbReference type="GO" id="GO:0030117">
    <property type="term" value="C:membrane coat"/>
    <property type="evidence" value="ECO:0007669"/>
    <property type="project" value="InterPro"/>
</dbReference>
<dbReference type="InterPro" id="IPR016024">
    <property type="entry name" value="ARM-type_fold"/>
</dbReference>
<dbReference type="PANTHER" id="PTHR11134">
    <property type="entry name" value="ADAPTOR COMPLEX SUBUNIT BETA FAMILY MEMBER"/>
    <property type="match status" value="1"/>
</dbReference>
<dbReference type="GO" id="GO:0006886">
    <property type="term" value="P:intracellular protein transport"/>
    <property type="evidence" value="ECO:0007669"/>
    <property type="project" value="InterPro"/>
</dbReference>
<keyword evidence="5" id="KW-0472">Membrane</keyword>
<comment type="subcellular location">
    <subcellularLocation>
        <location evidence="1">Endomembrane system</location>
    </subcellularLocation>
</comment>
<evidence type="ECO:0000256" key="4">
    <source>
        <dbReference type="ARBA" id="ARBA00022927"/>
    </source>
</evidence>
<dbReference type="EMBL" id="CENE01000024">
    <property type="protein sequence ID" value="CEQ42338.1"/>
    <property type="molecule type" value="Genomic_DNA"/>
</dbReference>
<name>A0A0D6ER79_SPOSA</name>
<sequence>MAEKTLAQLRTNVERLGARLSENLSGLRIAITYGGVGQETLVGPAPRLDDGARPVTWNRGPNPTLLRFTEHSRDLGLVDSFASGSGGGSGKYLESGAVLTAAGMEETKRMLVSKRESERMEGLKRVIAMMTKNLPVTSFFPLVTSLLSSTTPLQARSLISLYIVHCASRAPELALLSINAYQKDLSDPNPLVRAGAITTLSSMQLDDIRELVGLAIAKGARDTSWYVRRATADAVRALYVADPTPDNQAALLPTLTVLLDSASPLTVGAALAAWEETCPAKWELLHRNYRRYCGMLMDVEEWGQTVLLRVLVRYGRSFFLDPATTGTVDPDAELALKSSAALLQHLNPAVSSCPRLAHSAELTGVYSHEQVVSGVVKLHYYLAPSNRHTDLVRPLLRLLKGAPEVAAVALEDCALMAEERPDLFVDHLSTFFVRFSDSAEIRRTRLRIIIALTNESNIRVVLRELLTYIQDVDDAFSSDAVVAVGTCARRVPTVAGDCLKTLIKLLQSKHEPTIATSVLVLRSLLLSRSLPASTSRAAVITLLVSHMHSGKIQDPTARATVYWLVGQCAAEGLVEGCGPDTVRLGAKSFTQEAVPAKLQLLTLSAKLLVLSHLSALMPYLRPLSLLFDYLTTLSRYDLAYEVRDRARFLRGLIQSAKIGKEGAQAGTGLVLGEDEFRRGVTVEELGGGEGTPEREEGRQSLTGEQVRQVLFEGKTFDVEQDRHAYHTQLGTFALVLPSKRPFPSSPSSSLAFIPPYPSIVPASSIRDPPTPAPGQSPSIRPAAPLQGFGSDSFRSLSSSSLGHVRRDGKIVLVPTTTGSGSDASSMAGRREFRNLDDFYADEEGDSSEEDEDEDEDEDEGEDEDEDEGEDEDEDEEVAGSEDEEEGSGGGSEEEESEEAESEVDGSSDGEDVSRRP</sequence>
<evidence type="ECO:0000256" key="3">
    <source>
        <dbReference type="ARBA" id="ARBA00022448"/>
    </source>
</evidence>
<dbReference type="OrthoDB" id="10254310at2759"/>
<organism evidence="8 9">
    <name type="scientific">Sporidiobolus salmonicolor</name>
    <name type="common">Yeast-like fungus</name>
    <name type="synonym">Sporobolomyces salmonicolor</name>
    <dbReference type="NCBI Taxonomy" id="5005"/>
    <lineage>
        <taxon>Eukaryota</taxon>
        <taxon>Fungi</taxon>
        <taxon>Dikarya</taxon>
        <taxon>Basidiomycota</taxon>
        <taxon>Pucciniomycotina</taxon>
        <taxon>Microbotryomycetes</taxon>
        <taxon>Sporidiobolales</taxon>
        <taxon>Sporidiobolaceae</taxon>
        <taxon>Sporobolomyces</taxon>
    </lineage>
</organism>
<evidence type="ECO:0000256" key="5">
    <source>
        <dbReference type="ARBA" id="ARBA00023136"/>
    </source>
</evidence>
<keyword evidence="9" id="KW-1185">Reference proteome</keyword>
<keyword evidence="3" id="KW-0813">Transport</keyword>
<dbReference type="InterPro" id="IPR002553">
    <property type="entry name" value="Clathrin/coatomer_adapt-like_N"/>
</dbReference>
<feature type="compositionally biased region" description="Low complexity" evidence="6">
    <location>
        <begin position="787"/>
        <end position="802"/>
    </location>
</feature>
<feature type="compositionally biased region" description="Polar residues" evidence="6">
    <location>
        <begin position="814"/>
        <end position="824"/>
    </location>
</feature>
<evidence type="ECO:0000256" key="6">
    <source>
        <dbReference type="SAM" id="MobiDB-lite"/>
    </source>
</evidence>
<evidence type="ECO:0000313" key="9">
    <source>
        <dbReference type="Proteomes" id="UP000243876"/>
    </source>
</evidence>
<evidence type="ECO:0000313" key="8">
    <source>
        <dbReference type="EMBL" id="CEQ42338.1"/>
    </source>
</evidence>
<dbReference type="Pfam" id="PF01602">
    <property type="entry name" value="Adaptin_N"/>
    <property type="match status" value="1"/>
</dbReference>
<dbReference type="SUPFAM" id="SSF48371">
    <property type="entry name" value="ARM repeat"/>
    <property type="match status" value="1"/>
</dbReference>
<dbReference type="GO" id="GO:0012505">
    <property type="term" value="C:endomembrane system"/>
    <property type="evidence" value="ECO:0007669"/>
    <property type="project" value="UniProtKB-SubCell"/>
</dbReference>
<evidence type="ECO:0000259" key="7">
    <source>
        <dbReference type="Pfam" id="PF01602"/>
    </source>
</evidence>
<dbReference type="Gene3D" id="1.25.10.10">
    <property type="entry name" value="Leucine-rich Repeat Variant"/>
    <property type="match status" value="1"/>
</dbReference>